<protein>
    <recommendedName>
        <fullName evidence="5">Secreted protein</fullName>
    </recommendedName>
</protein>
<evidence type="ECO:0008006" key="5">
    <source>
        <dbReference type="Google" id="ProtNLM"/>
    </source>
</evidence>
<dbReference type="AlphaFoldDB" id="A0A2Z4Y1J7"/>
<feature type="signal peptide" evidence="2">
    <location>
        <begin position="1"/>
        <end position="23"/>
    </location>
</feature>
<reference evidence="3 4" key="1">
    <citation type="submission" date="2018-05" db="EMBL/GenBank/DDBJ databases">
        <title>A metagenomic window into the 2 km-deep terrestrial subsurface aquifer revealed taxonomically and functionally diverse microbial community comprising novel uncultured bacterial lineages.</title>
        <authorList>
            <person name="Kadnikov V.V."/>
            <person name="Mardanov A.V."/>
            <person name="Beletsky A.V."/>
            <person name="Banks D."/>
            <person name="Pimenov N.V."/>
            <person name="Frank Y.A."/>
            <person name="Karnachuk O.V."/>
            <person name="Ravin N.V."/>
        </authorList>
    </citation>
    <scope>NUCLEOTIDE SEQUENCE [LARGE SCALE GENOMIC DNA]</scope>
    <source>
        <strain evidence="3">BY</strain>
    </source>
</reference>
<dbReference type="Proteomes" id="UP000262583">
    <property type="component" value="Chromosome"/>
</dbReference>
<feature type="chain" id="PRO_5016399310" description="Secreted protein" evidence="2">
    <location>
        <begin position="24"/>
        <end position="82"/>
    </location>
</feature>
<keyword evidence="2" id="KW-0732">Signal</keyword>
<evidence type="ECO:0000256" key="1">
    <source>
        <dbReference type="SAM" id="MobiDB-lite"/>
    </source>
</evidence>
<dbReference type="EMBL" id="CP030759">
    <property type="protein sequence ID" value="AXA34904.1"/>
    <property type="molecule type" value="Genomic_DNA"/>
</dbReference>
<dbReference type="KEGG" id="schv:BRCON_0127"/>
<proteinExistence type="predicted"/>
<evidence type="ECO:0000313" key="4">
    <source>
        <dbReference type="Proteomes" id="UP000262583"/>
    </source>
</evidence>
<gene>
    <name evidence="3" type="ORF">BRCON_0127</name>
</gene>
<evidence type="ECO:0000256" key="2">
    <source>
        <dbReference type="SAM" id="SignalP"/>
    </source>
</evidence>
<feature type="compositionally biased region" description="Polar residues" evidence="1">
    <location>
        <begin position="45"/>
        <end position="58"/>
    </location>
</feature>
<evidence type="ECO:0000313" key="3">
    <source>
        <dbReference type="EMBL" id="AXA34904.1"/>
    </source>
</evidence>
<feature type="region of interest" description="Disordered" evidence="1">
    <location>
        <begin position="27"/>
        <end position="82"/>
    </location>
</feature>
<sequence>MNAVRLAVVLGAILGLVGLQAYAGDAKAGNDASSAGKPSQVVIKTKSSSVREQSSTHKSSAHADKQTTTPAAGGCCASKGDK</sequence>
<organism evidence="3 4">
    <name type="scientific">Sumerlaea chitinivorans</name>
    <dbReference type="NCBI Taxonomy" id="2250252"/>
    <lineage>
        <taxon>Bacteria</taxon>
        <taxon>Candidatus Sumerlaeota</taxon>
        <taxon>Candidatus Sumerlaeia</taxon>
        <taxon>Candidatus Sumerlaeales</taxon>
        <taxon>Candidatus Sumerlaeaceae</taxon>
        <taxon>Candidatus Sumerlaea</taxon>
    </lineage>
</organism>
<name>A0A2Z4Y1J7_SUMC1</name>
<accession>A0A2Z4Y1J7</accession>